<dbReference type="InterPro" id="IPR054196">
    <property type="entry name" value="DUF6901"/>
</dbReference>
<evidence type="ECO:0000313" key="1">
    <source>
        <dbReference type="EMBL" id="SEK80969.1"/>
    </source>
</evidence>
<accession>A0A1H7K2C8</accession>
<reference evidence="1 2" key="1">
    <citation type="submission" date="2016-10" db="EMBL/GenBank/DDBJ databases">
        <authorList>
            <person name="de Groot N.N."/>
        </authorList>
    </citation>
    <scope>NUCLEOTIDE SEQUENCE [LARGE SCALE GENOMIC DNA]</scope>
    <source>
        <strain evidence="1 2">JCM 19513</strain>
    </source>
</reference>
<dbReference type="EMBL" id="FOAS01000005">
    <property type="protein sequence ID" value="SEK80969.1"/>
    <property type="molecule type" value="Genomic_DNA"/>
</dbReference>
<sequence>MNNDVVHYRFEFADGRKVALQISADEPQLAERPAWTELGFSQCRNCPLNTATVSHCPYALRLVEPLRLLGGDDSFAEVTVKVLHHGRGVVVKTTLQRALGSLMGLLGGLSGCPHTAPLKPMAFFHLPLASLEETLFRAAGSVLLGQYLRARKGLPAEHSLELLIDTMHALREVNSGLAERLRGAASHDAPSNALVLLAVQAAEMEYSLDTFDSALAPFFASYWAGEE</sequence>
<gene>
    <name evidence="1" type="ORF">SAMN05216214_105128</name>
</gene>
<name>A0A1H7K2C8_9GAMM</name>
<proteinExistence type="predicted"/>
<evidence type="ECO:0000313" key="2">
    <source>
        <dbReference type="Proteomes" id="UP000185766"/>
    </source>
</evidence>
<dbReference type="AlphaFoldDB" id="A0A1H7K2C8"/>
<dbReference type="RefSeq" id="WP_074866421.1">
    <property type="nucleotide sequence ID" value="NZ_FOAS01000005.1"/>
</dbReference>
<organism evidence="1 2">
    <name type="scientific">Atopomonas hussainii</name>
    <dbReference type="NCBI Taxonomy" id="1429083"/>
    <lineage>
        <taxon>Bacteria</taxon>
        <taxon>Pseudomonadati</taxon>
        <taxon>Pseudomonadota</taxon>
        <taxon>Gammaproteobacteria</taxon>
        <taxon>Pseudomonadales</taxon>
        <taxon>Pseudomonadaceae</taxon>
        <taxon>Atopomonas</taxon>
    </lineage>
</organism>
<dbReference type="STRING" id="1429083.GCA_001885685_01298"/>
<dbReference type="Pfam" id="PF21842">
    <property type="entry name" value="DUF6901"/>
    <property type="match status" value="1"/>
</dbReference>
<protein>
    <submittedName>
        <fullName evidence="1">Uncharacterized protein</fullName>
    </submittedName>
</protein>
<keyword evidence="2" id="KW-1185">Reference proteome</keyword>
<dbReference type="Proteomes" id="UP000185766">
    <property type="component" value="Unassembled WGS sequence"/>
</dbReference>